<dbReference type="EnsemblMetazoa" id="BGLB031507-RA">
    <property type="protein sequence ID" value="BGLB031507-PA"/>
    <property type="gene ID" value="BGLB031507"/>
</dbReference>
<proteinExistence type="predicted"/>
<evidence type="ECO:0000313" key="3">
    <source>
        <dbReference type="Proteomes" id="UP000076420"/>
    </source>
</evidence>
<dbReference type="KEGG" id="bgt:106062701"/>
<evidence type="ECO:0000256" key="1">
    <source>
        <dbReference type="SAM" id="MobiDB-lite"/>
    </source>
</evidence>
<organism evidence="2 3">
    <name type="scientific">Biomphalaria glabrata</name>
    <name type="common">Bloodfluke planorb</name>
    <name type="synonym">Freshwater snail</name>
    <dbReference type="NCBI Taxonomy" id="6526"/>
    <lineage>
        <taxon>Eukaryota</taxon>
        <taxon>Metazoa</taxon>
        <taxon>Spiralia</taxon>
        <taxon>Lophotrochozoa</taxon>
        <taxon>Mollusca</taxon>
        <taxon>Gastropoda</taxon>
        <taxon>Heterobranchia</taxon>
        <taxon>Euthyneura</taxon>
        <taxon>Panpulmonata</taxon>
        <taxon>Hygrophila</taxon>
        <taxon>Lymnaeoidea</taxon>
        <taxon>Planorbidae</taxon>
        <taxon>Biomphalaria</taxon>
    </lineage>
</organism>
<evidence type="ECO:0000313" key="2">
    <source>
        <dbReference type="EnsemblMetazoa" id="BGLB031507-PB"/>
    </source>
</evidence>
<feature type="compositionally biased region" description="Polar residues" evidence="1">
    <location>
        <begin position="11"/>
        <end position="24"/>
    </location>
</feature>
<name>A0A2C9LIV4_BIOGL</name>
<feature type="compositionally biased region" description="Basic and acidic residues" evidence="1">
    <location>
        <begin position="1"/>
        <end position="10"/>
    </location>
</feature>
<dbReference type="EnsemblMetazoa" id="BGLB031507-RB">
    <property type="protein sequence ID" value="BGLB031507-PB"/>
    <property type="gene ID" value="BGLB031507"/>
</dbReference>
<sequence length="149" mass="17001">MSKDRFDQGHNVRTSLHQQASNKQLNLTENGEIFLAQLANMQRAHSHLDEPTITQKDIPHTFWKVQPDRELMVQLPKEHIYLDSNHQNQEEHLNYTHQTNTTMSHGQSSSVASSADSNSLKKLVELILMQLSGIMKMKPLKISGLHVPT</sequence>
<accession>A0A2C9LIV4</accession>
<reference evidence="2" key="1">
    <citation type="submission" date="2020-05" db="UniProtKB">
        <authorList>
            <consortium name="EnsemblMetazoa"/>
        </authorList>
    </citation>
    <scope>IDENTIFICATION</scope>
    <source>
        <strain evidence="2">BB02</strain>
    </source>
</reference>
<feature type="region of interest" description="Disordered" evidence="1">
    <location>
        <begin position="1"/>
        <end position="24"/>
    </location>
</feature>
<dbReference type="VEuPathDB" id="VectorBase:BGLB031507"/>
<gene>
    <name evidence="2" type="primary">106062701</name>
</gene>
<protein>
    <submittedName>
        <fullName evidence="2">Uncharacterized protein</fullName>
    </submittedName>
</protein>
<dbReference type="VEuPathDB" id="VectorBase:BGLAX_032927"/>
<dbReference type="Proteomes" id="UP000076420">
    <property type="component" value="Unassembled WGS sequence"/>
</dbReference>
<dbReference type="AlphaFoldDB" id="A0A2C9LIV4"/>